<evidence type="ECO:0000256" key="3">
    <source>
        <dbReference type="ARBA" id="ARBA00022692"/>
    </source>
</evidence>
<proteinExistence type="inferred from homology"/>
<feature type="transmembrane region" description="Helical" evidence="7">
    <location>
        <begin position="434"/>
        <end position="456"/>
    </location>
</feature>
<dbReference type="EMBL" id="CP144539">
    <property type="protein sequence ID" value="WWC65348.1"/>
    <property type="molecule type" value="Genomic_DNA"/>
</dbReference>
<dbReference type="InterPro" id="IPR020846">
    <property type="entry name" value="MFS_dom"/>
</dbReference>
<dbReference type="SUPFAM" id="SSF103473">
    <property type="entry name" value="MFS general substrate transporter"/>
    <property type="match status" value="1"/>
</dbReference>
<feature type="transmembrane region" description="Helical" evidence="7">
    <location>
        <begin position="137"/>
        <end position="156"/>
    </location>
</feature>
<protein>
    <recommendedName>
        <fullName evidence="8">Major facilitator superfamily (MFS) profile domain-containing protein</fullName>
    </recommendedName>
</protein>
<dbReference type="PROSITE" id="PS50850">
    <property type="entry name" value="MFS"/>
    <property type="match status" value="1"/>
</dbReference>
<evidence type="ECO:0000256" key="7">
    <source>
        <dbReference type="SAM" id="Phobius"/>
    </source>
</evidence>
<feature type="transmembrane region" description="Helical" evidence="7">
    <location>
        <begin position="163"/>
        <end position="187"/>
    </location>
</feature>
<keyword evidence="5 7" id="KW-0472">Membrane</keyword>
<evidence type="ECO:0000256" key="2">
    <source>
        <dbReference type="ARBA" id="ARBA00022448"/>
    </source>
</evidence>
<sequence length="539" mass="61426">MALNRTQTKDEIHPYTTDVEIDNAINNSSRDSKTAAELKSEGKVIDPISGATIQTKTKEERLFIARLDLILLVYCCVSQIVKGLDQQNIAAAYVSGMKEDLHITGDAYNYFTTFFNIGYAVFVIPSQIMLTWMRPSIWLPCLELGWGVLTFIFFTAKNVKEIYALRAFVGAMEASAYPGAITILSAWYSPRELALRIGFYHSSQWMGSMLAGGLQAAIYQGMDGVRGIPGWRWMFVIDGIITVVVAGFGFFLIPDFPSKPNPWSFWLKPKHHKMAQERSARFRRADNKKFNRYAILRAVKQPQFYQFPILYMTAQLAQQGYLYFNLFLKSLKNPDGTPVWSVAEVNALPMAGYAISIVMVWGWGWASDFFQNRWAIILAQAVLGLIPGIIMSVWNVPIGAKYFSYFLSFSFIATSPPLFAWLSDMTPHDSEMRAFVIGCCTATWYAVNSWANVLIWPAKEAPHWRVGWKLTVGMWLSVMFELWLIWLVDMKYVRPRNQKIGQEQYEQEVQYVQGTHDEPPVDNKQAVEDVAIVPVNSRR</sequence>
<feature type="transmembrane region" description="Helical" evidence="7">
    <location>
        <begin position="402"/>
        <end position="422"/>
    </location>
</feature>
<feature type="transmembrane region" description="Helical" evidence="7">
    <location>
        <begin position="374"/>
        <end position="396"/>
    </location>
</feature>
<dbReference type="InterPro" id="IPR011701">
    <property type="entry name" value="MFS"/>
</dbReference>
<dbReference type="PANTHER" id="PTHR43791">
    <property type="entry name" value="PERMEASE-RELATED"/>
    <property type="match status" value="1"/>
</dbReference>
<dbReference type="FunFam" id="1.20.1250.20:FF:000065">
    <property type="entry name" value="Putative MFS pantothenate transporter"/>
    <property type="match status" value="1"/>
</dbReference>
<name>A0AAJ8ML47_9TREE</name>
<dbReference type="Proteomes" id="UP000078595">
    <property type="component" value="Chromosome 10"/>
</dbReference>
<reference evidence="9" key="2">
    <citation type="submission" date="2024-02" db="EMBL/GenBank/DDBJ databases">
        <title>Comparative genomics of Cryptococcus and Kwoniella reveals pathogenesis evolution and contrasting modes of karyotype evolution via chromosome fusion or intercentromeric recombination.</title>
        <authorList>
            <person name="Coelho M.A."/>
            <person name="David-Palma M."/>
            <person name="Shea T."/>
            <person name="Bowers K."/>
            <person name="McGinley-Smith S."/>
            <person name="Mohammad A.W."/>
            <person name="Gnirke A."/>
            <person name="Yurkov A.M."/>
            <person name="Nowrousian M."/>
            <person name="Sun S."/>
            <person name="Cuomo C.A."/>
            <person name="Heitman J."/>
        </authorList>
    </citation>
    <scope>NUCLEOTIDE SEQUENCE</scope>
    <source>
        <strain evidence="9">CBS 10117</strain>
    </source>
</reference>
<comment type="subcellular location">
    <subcellularLocation>
        <location evidence="1">Membrane</location>
        <topology evidence="1">Multi-pass membrane protein</topology>
    </subcellularLocation>
</comment>
<dbReference type="AlphaFoldDB" id="A0AAJ8ML47"/>
<evidence type="ECO:0000256" key="4">
    <source>
        <dbReference type="ARBA" id="ARBA00022989"/>
    </source>
</evidence>
<keyword evidence="3 7" id="KW-0812">Transmembrane</keyword>
<dbReference type="Pfam" id="PF07690">
    <property type="entry name" value="MFS_1"/>
    <property type="match status" value="1"/>
</dbReference>
<reference evidence="9" key="1">
    <citation type="submission" date="2013-07" db="EMBL/GenBank/DDBJ databases">
        <authorList>
            <consortium name="The Broad Institute Genome Sequencing Platform"/>
            <person name="Cuomo C."/>
            <person name="Litvintseva A."/>
            <person name="Chen Y."/>
            <person name="Heitman J."/>
            <person name="Sun S."/>
            <person name="Springer D."/>
            <person name="Dromer F."/>
            <person name="Young S.K."/>
            <person name="Zeng Q."/>
            <person name="Gargeya S."/>
            <person name="Fitzgerald M."/>
            <person name="Abouelleil A."/>
            <person name="Alvarado L."/>
            <person name="Berlin A.M."/>
            <person name="Chapman S.B."/>
            <person name="Dewar J."/>
            <person name="Goldberg J."/>
            <person name="Griggs A."/>
            <person name="Gujja S."/>
            <person name="Hansen M."/>
            <person name="Howarth C."/>
            <person name="Imamovic A."/>
            <person name="Larimer J."/>
            <person name="McCowan C."/>
            <person name="Murphy C."/>
            <person name="Pearson M."/>
            <person name="Priest M."/>
            <person name="Roberts A."/>
            <person name="Saif S."/>
            <person name="Shea T."/>
            <person name="Sykes S."/>
            <person name="Wortman J."/>
            <person name="Nusbaum C."/>
            <person name="Birren B."/>
        </authorList>
    </citation>
    <scope>NUCLEOTIDE SEQUENCE</scope>
    <source>
        <strain evidence="9">CBS 10117</strain>
    </source>
</reference>
<feature type="transmembrane region" description="Helical" evidence="7">
    <location>
        <begin position="468"/>
        <end position="488"/>
    </location>
</feature>
<organism evidence="9 10">
    <name type="scientific">Kwoniella dejecticola CBS 10117</name>
    <dbReference type="NCBI Taxonomy" id="1296121"/>
    <lineage>
        <taxon>Eukaryota</taxon>
        <taxon>Fungi</taxon>
        <taxon>Dikarya</taxon>
        <taxon>Basidiomycota</taxon>
        <taxon>Agaricomycotina</taxon>
        <taxon>Tremellomycetes</taxon>
        <taxon>Tremellales</taxon>
        <taxon>Cryptococcaceae</taxon>
        <taxon>Kwoniella</taxon>
    </lineage>
</organism>
<evidence type="ECO:0000256" key="1">
    <source>
        <dbReference type="ARBA" id="ARBA00004141"/>
    </source>
</evidence>
<evidence type="ECO:0000313" key="10">
    <source>
        <dbReference type="Proteomes" id="UP000078595"/>
    </source>
</evidence>
<comment type="similarity">
    <text evidence="6">Belongs to the major facilitator superfamily. Allantoate permease family.</text>
</comment>
<feature type="transmembrane region" description="Helical" evidence="7">
    <location>
        <begin position="347"/>
        <end position="367"/>
    </location>
</feature>
<dbReference type="GO" id="GO:0016020">
    <property type="term" value="C:membrane"/>
    <property type="evidence" value="ECO:0007669"/>
    <property type="project" value="UniProtKB-SubCell"/>
</dbReference>
<keyword evidence="10" id="KW-1185">Reference proteome</keyword>
<feature type="transmembrane region" description="Helical" evidence="7">
    <location>
        <begin position="199"/>
        <end position="219"/>
    </location>
</feature>
<dbReference type="InterPro" id="IPR036259">
    <property type="entry name" value="MFS_trans_sf"/>
</dbReference>
<dbReference type="KEGG" id="kdj:28971658"/>
<dbReference type="Gene3D" id="1.20.1250.20">
    <property type="entry name" value="MFS general substrate transporter like domains"/>
    <property type="match status" value="1"/>
</dbReference>
<dbReference type="GO" id="GO:0022857">
    <property type="term" value="F:transmembrane transporter activity"/>
    <property type="evidence" value="ECO:0007669"/>
    <property type="project" value="InterPro"/>
</dbReference>
<dbReference type="RefSeq" id="XP_065825792.1">
    <property type="nucleotide sequence ID" value="XM_065969720.1"/>
</dbReference>
<evidence type="ECO:0000256" key="5">
    <source>
        <dbReference type="ARBA" id="ARBA00023136"/>
    </source>
</evidence>
<dbReference type="PANTHER" id="PTHR43791:SF64">
    <property type="entry name" value="MAJOR FACILITATOR SUPERFAMILY (MFS) PROFILE DOMAIN-CONTAINING PROTEIN"/>
    <property type="match status" value="1"/>
</dbReference>
<feature type="transmembrane region" description="Helical" evidence="7">
    <location>
        <begin position="107"/>
        <end position="125"/>
    </location>
</feature>
<feature type="transmembrane region" description="Helical" evidence="7">
    <location>
        <begin position="231"/>
        <end position="253"/>
    </location>
</feature>
<gene>
    <name evidence="9" type="ORF">I303_107966</name>
</gene>
<keyword evidence="2" id="KW-0813">Transport</keyword>
<evidence type="ECO:0000313" key="9">
    <source>
        <dbReference type="EMBL" id="WWC65348.1"/>
    </source>
</evidence>
<dbReference type="GeneID" id="28971658"/>
<evidence type="ECO:0000259" key="8">
    <source>
        <dbReference type="PROSITE" id="PS50850"/>
    </source>
</evidence>
<accession>A0AAJ8ML47</accession>
<keyword evidence="4 7" id="KW-1133">Transmembrane helix</keyword>
<evidence type="ECO:0000256" key="6">
    <source>
        <dbReference type="ARBA" id="ARBA00037968"/>
    </source>
</evidence>
<feature type="domain" description="Major facilitator superfamily (MFS) profile" evidence="8">
    <location>
        <begin position="71"/>
        <end position="498"/>
    </location>
</feature>